<dbReference type="Pfam" id="PF00117">
    <property type="entry name" value="GATase"/>
    <property type="match status" value="1"/>
</dbReference>
<dbReference type="AlphaFoldDB" id="U7D802"/>
<dbReference type="InterPro" id="IPR017926">
    <property type="entry name" value="GATASE"/>
</dbReference>
<dbReference type="SUPFAM" id="SSF52317">
    <property type="entry name" value="Class I glutamine amidotransferase-like"/>
    <property type="match status" value="1"/>
</dbReference>
<dbReference type="CDD" id="cd01743">
    <property type="entry name" value="GATase1_Anthranilate_Synthase"/>
    <property type="match status" value="1"/>
</dbReference>
<dbReference type="PANTHER" id="PTHR43418">
    <property type="entry name" value="MULTIFUNCTIONAL TRYPTOPHAN BIOSYNTHESIS PROTEIN-RELATED"/>
    <property type="match status" value="1"/>
</dbReference>
<evidence type="ECO:0000313" key="4">
    <source>
        <dbReference type="Proteomes" id="UP000017148"/>
    </source>
</evidence>
<dbReference type="RefSeq" id="WP_022636824.1">
    <property type="nucleotide sequence ID" value="NZ_ASJR01000010.1"/>
</dbReference>
<organism evidence="3 4">
    <name type="scientific">Chitinivibrio alkaliphilus ACht1</name>
    <dbReference type="NCBI Taxonomy" id="1313304"/>
    <lineage>
        <taxon>Bacteria</taxon>
        <taxon>Pseudomonadati</taxon>
        <taxon>Fibrobacterota</taxon>
        <taxon>Chitinivibrionia</taxon>
        <taxon>Chitinivibrionales</taxon>
        <taxon>Chitinivibrionaceae</taxon>
        <taxon>Chitinivibrio</taxon>
    </lineage>
</organism>
<dbReference type="STRING" id="1313304.CALK_1362"/>
<dbReference type="FunFam" id="3.40.50.880:FF:000003">
    <property type="entry name" value="Anthranilate synthase component II"/>
    <property type="match status" value="1"/>
</dbReference>
<feature type="domain" description="Glutamine amidotransferase" evidence="2">
    <location>
        <begin position="3"/>
        <end position="185"/>
    </location>
</feature>
<reference evidence="3 4" key="1">
    <citation type="journal article" date="2013" name="Environ. Microbiol.">
        <title>Genome analysis of Chitinivibrio alkaliphilus gen. nov., sp. nov., a novel extremely haloalkaliphilic anaerobic chitinolytic bacterium from the candidate phylum Termite Group 3.</title>
        <authorList>
            <person name="Sorokin D.Y."/>
            <person name="Gumerov V.M."/>
            <person name="Rakitin A.L."/>
            <person name="Beletsky A.V."/>
            <person name="Damste J.S."/>
            <person name="Muyzer G."/>
            <person name="Mardanov A.V."/>
            <person name="Ravin N.V."/>
        </authorList>
    </citation>
    <scope>NUCLEOTIDE SEQUENCE [LARGE SCALE GENOMIC DNA]</scope>
    <source>
        <strain evidence="3 4">ACht1</strain>
    </source>
</reference>
<proteinExistence type="predicted"/>
<dbReference type="InterPro" id="IPR050472">
    <property type="entry name" value="Anth_synth/Amidotransfase"/>
</dbReference>
<evidence type="ECO:0000256" key="1">
    <source>
        <dbReference type="ARBA" id="ARBA00022962"/>
    </source>
</evidence>
<keyword evidence="4" id="KW-1185">Reference proteome</keyword>
<sequence length="191" mass="21515">MILLLDNYDSFTYNLAHSIREITGRQVSIFRNDEIELAEVEAYDTIILSPGPGIPDEAGILKPLIEKYYRTKNIFGVCLGYQAINEVLGGKIINLDTVYHGVATQMNVIHEDSIFHGIPRPFSAGRYHSWVIDPKTLPEELICTCEDEAGQVMGISHKEYNLRGVQFHPESILTPHGDAIIENFLRISTEI</sequence>
<name>U7D802_9BACT</name>
<dbReference type="PROSITE" id="PS51273">
    <property type="entry name" value="GATASE_TYPE_1"/>
    <property type="match status" value="1"/>
</dbReference>
<keyword evidence="1" id="KW-0315">Glutamine amidotransferase</keyword>
<dbReference type="OrthoDB" id="9786812at2"/>
<dbReference type="PATRIC" id="fig|1313304.3.peg.1296"/>
<dbReference type="PANTHER" id="PTHR43418:SF4">
    <property type="entry name" value="MULTIFUNCTIONAL TRYPTOPHAN BIOSYNTHESIS PROTEIN"/>
    <property type="match status" value="1"/>
</dbReference>
<dbReference type="PRINTS" id="PR00097">
    <property type="entry name" value="ANTSNTHASEII"/>
</dbReference>
<protein>
    <submittedName>
        <fullName evidence="3">Anthranilate synthase component II</fullName>
    </submittedName>
</protein>
<dbReference type="NCBIfam" id="TIGR00566">
    <property type="entry name" value="trpG_papA"/>
    <property type="match status" value="1"/>
</dbReference>
<accession>U7D802</accession>
<dbReference type="Proteomes" id="UP000017148">
    <property type="component" value="Unassembled WGS sequence"/>
</dbReference>
<gene>
    <name evidence="3" type="ORF">CALK_1362</name>
</gene>
<dbReference type="InterPro" id="IPR029062">
    <property type="entry name" value="Class_I_gatase-like"/>
</dbReference>
<comment type="caution">
    <text evidence="3">The sequence shown here is derived from an EMBL/GenBank/DDBJ whole genome shotgun (WGS) entry which is preliminary data.</text>
</comment>
<dbReference type="eggNOG" id="COG0512">
    <property type="taxonomic scope" value="Bacteria"/>
</dbReference>
<dbReference type="PRINTS" id="PR00096">
    <property type="entry name" value="GATASE"/>
</dbReference>
<dbReference type="GO" id="GO:0000162">
    <property type="term" value="P:L-tryptophan biosynthetic process"/>
    <property type="evidence" value="ECO:0007669"/>
    <property type="project" value="TreeGrafter"/>
</dbReference>
<dbReference type="EMBL" id="ASJR01000010">
    <property type="protein sequence ID" value="ERP31701.1"/>
    <property type="molecule type" value="Genomic_DNA"/>
</dbReference>
<evidence type="ECO:0000313" key="3">
    <source>
        <dbReference type="EMBL" id="ERP31701.1"/>
    </source>
</evidence>
<dbReference type="PRINTS" id="PR00099">
    <property type="entry name" value="CPSGATASE"/>
</dbReference>
<evidence type="ECO:0000259" key="2">
    <source>
        <dbReference type="Pfam" id="PF00117"/>
    </source>
</evidence>
<dbReference type="GO" id="GO:0004049">
    <property type="term" value="F:anthranilate synthase activity"/>
    <property type="evidence" value="ECO:0007669"/>
    <property type="project" value="TreeGrafter"/>
</dbReference>
<dbReference type="InterPro" id="IPR006221">
    <property type="entry name" value="TrpG/PapA_dom"/>
</dbReference>
<dbReference type="GO" id="GO:0005829">
    <property type="term" value="C:cytosol"/>
    <property type="evidence" value="ECO:0007669"/>
    <property type="project" value="TreeGrafter"/>
</dbReference>
<dbReference type="Gene3D" id="3.40.50.880">
    <property type="match status" value="1"/>
</dbReference>